<accession>A0A0F8YMQ0</accession>
<reference evidence="2" key="1">
    <citation type="journal article" date="2015" name="Nature">
        <title>Complex archaea that bridge the gap between prokaryotes and eukaryotes.</title>
        <authorList>
            <person name="Spang A."/>
            <person name="Saw J.H."/>
            <person name="Jorgensen S.L."/>
            <person name="Zaremba-Niedzwiedzka K."/>
            <person name="Martijn J."/>
            <person name="Lind A.E."/>
            <person name="van Eijk R."/>
            <person name="Schleper C."/>
            <person name="Guy L."/>
            <person name="Ettema T.J."/>
        </authorList>
    </citation>
    <scope>NUCLEOTIDE SEQUENCE</scope>
</reference>
<gene>
    <name evidence="2" type="ORF">LCGC14_2877950</name>
</gene>
<dbReference type="AlphaFoldDB" id="A0A0F8YMQ0"/>
<evidence type="ECO:0000256" key="1">
    <source>
        <dbReference type="SAM" id="MobiDB-lite"/>
    </source>
</evidence>
<organism evidence="2">
    <name type="scientific">marine sediment metagenome</name>
    <dbReference type="NCBI Taxonomy" id="412755"/>
    <lineage>
        <taxon>unclassified sequences</taxon>
        <taxon>metagenomes</taxon>
        <taxon>ecological metagenomes</taxon>
    </lineage>
</organism>
<evidence type="ECO:0000313" key="2">
    <source>
        <dbReference type="EMBL" id="KKK75020.1"/>
    </source>
</evidence>
<sequence length="26" mass="2929">MGEDTGTEGRDYKAAAWRKRASDELD</sequence>
<protein>
    <submittedName>
        <fullName evidence="2">Uncharacterized protein</fullName>
    </submittedName>
</protein>
<feature type="region of interest" description="Disordered" evidence="1">
    <location>
        <begin position="1"/>
        <end position="26"/>
    </location>
</feature>
<feature type="non-terminal residue" evidence="2">
    <location>
        <position position="1"/>
    </location>
</feature>
<comment type="caution">
    <text evidence="2">The sequence shown here is derived from an EMBL/GenBank/DDBJ whole genome shotgun (WGS) entry which is preliminary data.</text>
</comment>
<proteinExistence type="predicted"/>
<dbReference type="EMBL" id="LAZR01056051">
    <property type="protein sequence ID" value="KKK75020.1"/>
    <property type="molecule type" value="Genomic_DNA"/>
</dbReference>
<name>A0A0F8YMQ0_9ZZZZ</name>